<dbReference type="EMBL" id="JANAVB010001799">
    <property type="protein sequence ID" value="KAJ6852590.1"/>
    <property type="molecule type" value="Genomic_DNA"/>
</dbReference>
<name>A0AAX6IGY1_IRIPA</name>
<comment type="caution">
    <text evidence="3">The sequence shown here is derived from an EMBL/GenBank/DDBJ whole genome shotgun (WGS) entry which is preliminary data.</text>
</comment>
<dbReference type="Proteomes" id="UP001140949">
    <property type="component" value="Unassembled WGS sequence"/>
</dbReference>
<dbReference type="GO" id="GO:0009793">
    <property type="term" value="P:embryo development ending in seed dormancy"/>
    <property type="evidence" value="ECO:0007669"/>
    <property type="project" value="InterPro"/>
</dbReference>
<dbReference type="InterPro" id="IPR005513">
    <property type="entry name" value="LEA_1"/>
</dbReference>
<comment type="similarity">
    <text evidence="1">Belongs to the LEA type 1 family.</text>
</comment>
<reference evidence="3" key="2">
    <citation type="submission" date="2023-04" db="EMBL/GenBank/DDBJ databases">
        <authorList>
            <person name="Bruccoleri R.E."/>
            <person name="Oakeley E.J."/>
            <person name="Faust A.-M."/>
            <person name="Dessus-Babus S."/>
            <person name="Altorfer M."/>
            <person name="Burckhardt D."/>
            <person name="Oertli M."/>
            <person name="Naumann U."/>
            <person name="Petersen F."/>
            <person name="Wong J."/>
        </authorList>
    </citation>
    <scope>NUCLEOTIDE SEQUENCE</scope>
    <source>
        <strain evidence="3">GSM-AAB239-AS_SAM_17_03QT</strain>
        <tissue evidence="3">Leaf</tissue>
    </source>
</reference>
<keyword evidence="4" id="KW-1185">Reference proteome</keyword>
<evidence type="ECO:0000256" key="1">
    <source>
        <dbReference type="ARBA" id="ARBA00010975"/>
    </source>
</evidence>
<dbReference type="AlphaFoldDB" id="A0AAX6IGY1"/>
<protein>
    <submittedName>
        <fullName evidence="3">11 kDa late embryogenesis abundant protein</fullName>
    </submittedName>
</protein>
<accession>A0AAX6IGY1</accession>
<feature type="region of interest" description="Disordered" evidence="2">
    <location>
        <begin position="38"/>
        <end position="66"/>
    </location>
</feature>
<reference evidence="3" key="1">
    <citation type="journal article" date="2023" name="GigaByte">
        <title>Genome assembly of the bearded iris, Iris pallida Lam.</title>
        <authorList>
            <person name="Bruccoleri R.E."/>
            <person name="Oakeley E.J."/>
            <person name="Faust A.M.E."/>
            <person name="Altorfer M."/>
            <person name="Dessus-Babus S."/>
            <person name="Burckhardt D."/>
            <person name="Oertli M."/>
            <person name="Naumann U."/>
            <person name="Petersen F."/>
            <person name="Wong J."/>
        </authorList>
    </citation>
    <scope>NUCLEOTIDE SEQUENCE</scope>
    <source>
        <strain evidence="3">GSM-AAB239-AS_SAM_17_03QT</strain>
    </source>
</reference>
<dbReference type="Pfam" id="PF03760">
    <property type="entry name" value="LEA_1"/>
    <property type="match status" value="1"/>
</dbReference>
<dbReference type="PANTHER" id="PTHR33493:SF2">
    <property type="entry name" value="LATE EMBRYOGENESIS ABUNDANT PROTEIN 46"/>
    <property type="match status" value="1"/>
</dbReference>
<evidence type="ECO:0000256" key="2">
    <source>
        <dbReference type="SAM" id="MobiDB-lite"/>
    </source>
</evidence>
<gene>
    <name evidence="3" type="ORF">M6B38_254350</name>
</gene>
<proteinExistence type="inferred from homology"/>
<sequence>MQAGKTAVASAKEAVANIGASAKSGMDKTKAVIEEKAEKMTAHHPAEKEIAEKRKEEKLKEAETRKQEAMHYNAAVKEQVATGHNPTAASTVGTGNNLASTAPAASAGHNLTAASPVLHGDPVTEGVVRSRPIGLATGTERPSAHIIPLLESRNRF</sequence>
<dbReference type="PANTHER" id="PTHR33493">
    <property type="entry name" value="LATE EMBRYOGENESIS ABUNDANT PROTEIN 6-RELATED"/>
    <property type="match status" value="1"/>
</dbReference>
<organism evidence="3 4">
    <name type="scientific">Iris pallida</name>
    <name type="common">Sweet iris</name>
    <dbReference type="NCBI Taxonomy" id="29817"/>
    <lineage>
        <taxon>Eukaryota</taxon>
        <taxon>Viridiplantae</taxon>
        <taxon>Streptophyta</taxon>
        <taxon>Embryophyta</taxon>
        <taxon>Tracheophyta</taxon>
        <taxon>Spermatophyta</taxon>
        <taxon>Magnoliopsida</taxon>
        <taxon>Liliopsida</taxon>
        <taxon>Asparagales</taxon>
        <taxon>Iridaceae</taxon>
        <taxon>Iridoideae</taxon>
        <taxon>Irideae</taxon>
        <taxon>Iris</taxon>
    </lineage>
</organism>
<evidence type="ECO:0000313" key="3">
    <source>
        <dbReference type="EMBL" id="KAJ6852590.1"/>
    </source>
</evidence>
<evidence type="ECO:0000313" key="4">
    <source>
        <dbReference type="Proteomes" id="UP001140949"/>
    </source>
</evidence>